<gene>
    <name evidence="1" type="ORF">K3G42_004034</name>
</gene>
<evidence type="ECO:0000313" key="1">
    <source>
        <dbReference type="EMBL" id="KAH8015450.1"/>
    </source>
</evidence>
<name>A0ACB8G8K3_9SAUR</name>
<sequence length="84" mass="9762">MAGATTIEAVKRKIQVLQQHADEADERAERLQREAEAERRAREQEMKWQLRLEAGYRQEWVEPRERLTPSAWFEGTLEGAGKPG</sequence>
<proteinExistence type="predicted"/>
<comment type="caution">
    <text evidence="1">The sequence shown here is derived from an EMBL/GenBank/DDBJ whole genome shotgun (WGS) entry which is preliminary data.</text>
</comment>
<organism evidence="1 2">
    <name type="scientific">Sphaerodactylus townsendi</name>
    <dbReference type="NCBI Taxonomy" id="933632"/>
    <lineage>
        <taxon>Eukaryota</taxon>
        <taxon>Metazoa</taxon>
        <taxon>Chordata</taxon>
        <taxon>Craniata</taxon>
        <taxon>Vertebrata</taxon>
        <taxon>Euteleostomi</taxon>
        <taxon>Lepidosauria</taxon>
        <taxon>Squamata</taxon>
        <taxon>Bifurcata</taxon>
        <taxon>Gekkota</taxon>
        <taxon>Sphaerodactylidae</taxon>
        <taxon>Sphaerodactylus</taxon>
    </lineage>
</organism>
<accession>A0ACB8G8K3</accession>
<protein>
    <submittedName>
        <fullName evidence="1">Uncharacterized protein</fullName>
    </submittedName>
</protein>
<dbReference type="Proteomes" id="UP000827872">
    <property type="component" value="Linkage Group LG01"/>
</dbReference>
<reference evidence="1" key="1">
    <citation type="submission" date="2021-08" db="EMBL/GenBank/DDBJ databases">
        <title>The first chromosome-level gecko genome reveals the dynamic sex chromosomes of Neotropical dwarf geckos (Sphaerodactylidae: Sphaerodactylus).</title>
        <authorList>
            <person name="Pinto B.J."/>
            <person name="Keating S.E."/>
            <person name="Gamble T."/>
        </authorList>
    </citation>
    <scope>NUCLEOTIDE SEQUENCE</scope>
    <source>
        <strain evidence="1">TG3544</strain>
    </source>
</reference>
<evidence type="ECO:0000313" key="2">
    <source>
        <dbReference type="Proteomes" id="UP000827872"/>
    </source>
</evidence>
<dbReference type="EMBL" id="CM037614">
    <property type="protein sequence ID" value="KAH8015450.1"/>
    <property type="molecule type" value="Genomic_DNA"/>
</dbReference>
<keyword evidence="2" id="KW-1185">Reference proteome</keyword>